<keyword evidence="8 11" id="KW-0645">Protease</keyword>
<comment type="caution">
    <text evidence="14">The sequence shown here is derived from an EMBL/GenBank/DDBJ whole genome shotgun (WGS) entry which is preliminary data.</text>
</comment>
<evidence type="ECO:0000256" key="9">
    <source>
        <dbReference type="ARBA" id="ARBA00022801"/>
    </source>
</evidence>
<dbReference type="RefSeq" id="WP_119772324.1">
    <property type="nucleotide sequence ID" value="NZ_QYUO01000003.1"/>
</dbReference>
<dbReference type="PRINTS" id="PR00793">
    <property type="entry name" value="PROAMNOPTASE"/>
</dbReference>
<dbReference type="Pfam" id="PF00561">
    <property type="entry name" value="Abhydrolase_1"/>
    <property type="match status" value="1"/>
</dbReference>
<proteinExistence type="inferred from homology"/>
<sequence>MQSIPLNATSMPEQFEGPLNEGFLNVGDGHRLYVAQYGQPDAPAVVVLHGGPGSGCHPSMLEWFDLRCWRVILVDQRGAGRSASDDPLSCNTTADLVRDLERLRKALRIDSWTVVGGSWGACLALLYAGHAPEAVSNLILRGAFLATDEDVRWFFQGLRPLVPDEWMHLTADWSNLQQGTVFQTLAALLQNGTVVEQEEAARRWGQYEDGVMRAMCAMFAARTRCPEPQLEKWLPKYRLQAHYLSMRCFTSTTSLANAAARASAIPTTIIHGTHDWICRPQNAAQLKRWMRQARLEWIARGTHIASDPLIRNALRSTIANCVA</sequence>
<evidence type="ECO:0000256" key="2">
    <source>
        <dbReference type="ARBA" id="ARBA00004496"/>
    </source>
</evidence>
<dbReference type="GO" id="GO:0005737">
    <property type="term" value="C:cytoplasm"/>
    <property type="evidence" value="ECO:0007669"/>
    <property type="project" value="UniProtKB-SubCell"/>
</dbReference>
<dbReference type="PANTHER" id="PTHR43722">
    <property type="entry name" value="PROLINE IMINOPEPTIDASE"/>
    <property type="match status" value="1"/>
</dbReference>
<dbReference type="SUPFAM" id="SSF53474">
    <property type="entry name" value="alpha/beta-Hydrolases"/>
    <property type="match status" value="1"/>
</dbReference>
<dbReference type="InterPro" id="IPR002410">
    <property type="entry name" value="Peptidase_S33"/>
</dbReference>
<keyword evidence="9 11" id="KW-0378">Hydrolase</keyword>
<keyword evidence="7 11" id="KW-0963">Cytoplasm</keyword>
<reference evidence="15" key="1">
    <citation type="submission" date="2018-09" db="EMBL/GenBank/DDBJ databases">
        <authorList>
            <person name="Zhu H."/>
        </authorList>
    </citation>
    <scope>NUCLEOTIDE SEQUENCE [LARGE SCALE GENOMIC DNA]</scope>
    <source>
        <strain evidence="15">K1R23-30</strain>
    </source>
</reference>
<dbReference type="GO" id="GO:0004177">
    <property type="term" value="F:aminopeptidase activity"/>
    <property type="evidence" value="ECO:0007669"/>
    <property type="project" value="UniProtKB-UniRule"/>
</dbReference>
<dbReference type="Proteomes" id="UP000265955">
    <property type="component" value="Unassembled WGS sequence"/>
</dbReference>
<comment type="subcellular location">
    <subcellularLocation>
        <location evidence="2 11">Cytoplasm</location>
    </subcellularLocation>
</comment>
<evidence type="ECO:0000256" key="10">
    <source>
        <dbReference type="ARBA" id="ARBA00029605"/>
    </source>
</evidence>
<keyword evidence="15" id="KW-1185">Reference proteome</keyword>
<keyword evidence="6 11" id="KW-0031">Aminopeptidase</keyword>
<evidence type="ECO:0000256" key="11">
    <source>
        <dbReference type="PIRNR" id="PIRNR006431"/>
    </source>
</evidence>
<dbReference type="InterPro" id="IPR000073">
    <property type="entry name" value="AB_hydrolase_1"/>
</dbReference>
<evidence type="ECO:0000256" key="6">
    <source>
        <dbReference type="ARBA" id="ARBA00022438"/>
    </source>
</evidence>
<evidence type="ECO:0000256" key="8">
    <source>
        <dbReference type="ARBA" id="ARBA00022670"/>
    </source>
</evidence>
<dbReference type="PANTHER" id="PTHR43722:SF1">
    <property type="entry name" value="PROLINE IMINOPEPTIDASE"/>
    <property type="match status" value="1"/>
</dbReference>
<evidence type="ECO:0000256" key="7">
    <source>
        <dbReference type="ARBA" id="ARBA00022490"/>
    </source>
</evidence>
<evidence type="ECO:0000256" key="4">
    <source>
        <dbReference type="ARBA" id="ARBA00012568"/>
    </source>
</evidence>
<dbReference type="InterPro" id="IPR005944">
    <property type="entry name" value="Pro_iminopeptidase"/>
</dbReference>
<evidence type="ECO:0000256" key="12">
    <source>
        <dbReference type="PIRSR" id="PIRSR006431-1"/>
    </source>
</evidence>
<evidence type="ECO:0000313" key="14">
    <source>
        <dbReference type="EMBL" id="RJF92439.1"/>
    </source>
</evidence>
<name>A0A3A3FZC2_9BURK</name>
<evidence type="ECO:0000313" key="15">
    <source>
        <dbReference type="Proteomes" id="UP000265955"/>
    </source>
</evidence>
<accession>A0A3A3FZC2</accession>
<dbReference type="PIRSF" id="PIRSF006431">
    <property type="entry name" value="Pept_S33"/>
    <property type="match status" value="1"/>
</dbReference>
<dbReference type="OrthoDB" id="9796770at2"/>
<evidence type="ECO:0000256" key="3">
    <source>
        <dbReference type="ARBA" id="ARBA00010088"/>
    </source>
</evidence>
<protein>
    <recommendedName>
        <fullName evidence="5 11">Proline iminopeptidase</fullName>
        <shortName evidence="11">PIP</shortName>
        <ecNumber evidence="4 11">3.4.11.5</ecNumber>
    </recommendedName>
    <alternativeName>
        <fullName evidence="10 11">Prolyl aminopeptidase</fullName>
    </alternativeName>
</protein>
<evidence type="ECO:0000256" key="5">
    <source>
        <dbReference type="ARBA" id="ARBA00021843"/>
    </source>
</evidence>
<comment type="catalytic activity">
    <reaction evidence="1 11">
        <text>Release of N-terminal proline from a peptide.</text>
        <dbReference type="EC" id="3.4.11.5"/>
    </reaction>
</comment>
<feature type="active site" description="Proton donor" evidence="12">
    <location>
        <position position="303"/>
    </location>
</feature>
<evidence type="ECO:0000256" key="1">
    <source>
        <dbReference type="ARBA" id="ARBA00001585"/>
    </source>
</evidence>
<dbReference type="AlphaFoldDB" id="A0A3A3FZC2"/>
<gene>
    <name evidence="14" type="ORF">D3871_27885</name>
</gene>
<dbReference type="EC" id="3.4.11.5" evidence="4 11"/>
<dbReference type="GO" id="GO:0006508">
    <property type="term" value="P:proteolysis"/>
    <property type="evidence" value="ECO:0007669"/>
    <property type="project" value="UniProtKB-KW"/>
</dbReference>
<evidence type="ECO:0000259" key="13">
    <source>
        <dbReference type="Pfam" id="PF00561"/>
    </source>
</evidence>
<feature type="domain" description="AB hydrolase-1" evidence="13">
    <location>
        <begin position="43"/>
        <end position="305"/>
    </location>
</feature>
<comment type="similarity">
    <text evidence="3 11">Belongs to the peptidase S33 family.</text>
</comment>
<feature type="active site" description="Nucleophile" evidence="12">
    <location>
        <position position="118"/>
    </location>
</feature>
<feature type="active site" evidence="12">
    <location>
        <position position="275"/>
    </location>
</feature>
<dbReference type="Gene3D" id="3.40.50.1820">
    <property type="entry name" value="alpha/beta hydrolase"/>
    <property type="match status" value="1"/>
</dbReference>
<dbReference type="EMBL" id="QYUO01000003">
    <property type="protein sequence ID" value="RJF92439.1"/>
    <property type="molecule type" value="Genomic_DNA"/>
</dbReference>
<dbReference type="InterPro" id="IPR029058">
    <property type="entry name" value="AB_hydrolase_fold"/>
</dbReference>
<organism evidence="14 15">
    <name type="scientific">Noviherbaspirillum saxi</name>
    <dbReference type="NCBI Taxonomy" id="2320863"/>
    <lineage>
        <taxon>Bacteria</taxon>
        <taxon>Pseudomonadati</taxon>
        <taxon>Pseudomonadota</taxon>
        <taxon>Betaproteobacteria</taxon>
        <taxon>Burkholderiales</taxon>
        <taxon>Oxalobacteraceae</taxon>
        <taxon>Noviherbaspirillum</taxon>
    </lineage>
</organism>